<dbReference type="NCBIfam" id="NF004937">
    <property type="entry name" value="PRK06290.1"/>
    <property type="match status" value="1"/>
</dbReference>
<dbReference type="InterPro" id="IPR015422">
    <property type="entry name" value="PyrdxlP-dep_Trfase_small"/>
</dbReference>
<sequence>MNAEKLFADRIGGEQFGKSTEIYKFEKIKRAKAKARELHPDLEILDFGVGEPDQMAPAPIREALKVQVDLPENRGYADNGIAEFKQAAAEYMKNFFGVELDPASEINHSIGTKPALAMLPLAFVNPGDVIFQTVPGYPVMATHTKYLGGEVVDIPLLEENEFLPNLESIDPALADRCKLFYINYPNNPTGAVATDEFYDELIAFAQKHNILIIQDAPYATLVYDGDRKSILQRPGAKECALELHSMSKAYNMTGWRLAFFCGAAWAVEALATVKDNCDSGQFKAIQHAACAGIADESLAEGIRVHYEKRLRKMVNVLKDVGFDAQMPGGTFYLYIKAPKGAGDVEFSNAEEASLYLIENFGISTVPWDNTGPFIRFGAVFESAGEEDDERVLNELAARLAKAELKF</sequence>
<name>A0A6P1M796_9BACT</name>
<comment type="cofactor">
    <cofactor evidence="1 4">
        <name>pyridoxal 5'-phosphate</name>
        <dbReference type="ChEBI" id="CHEBI:597326"/>
    </cofactor>
</comment>
<dbReference type="GO" id="GO:0030170">
    <property type="term" value="F:pyridoxal phosphate binding"/>
    <property type="evidence" value="ECO:0007669"/>
    <property type="project" value="InterPro"/>
</dbReference>
<dbReference type="PROSITE" id="PS00105">
    <property type="entry name" value="AA_TRANSFER_CLASS_1"/>
    <property type="match status" value="1"/>
</dbReference>
<organism evidence="6 7">
    <name type="scientific">Tichowtungia aerotolerans</name>
    <dbReference type="NCBI Taxonomy" id="2697043"/>
    <lineage>
        <taxon>Bacteria</taxon>
        <taxon>Pseudomonadati</taxon>
        <taxon>Kiritimatiellota</taxon>
        <taxon>Tichowtungiia</taxon>
        <taxon>Tichowtungiales</taxon>
        <taxon>Tichowtungiaceae</taxon>
        <taxon>Tichowtungia</taxon>
    </lineage>
</organism>
<dbReference type="PANTHER" id="PTHR42832">
    <property type="entry name" value="AMINO ACID AMINOTRANSFERASE"/>
    <property type="match status" value="1"/>
</dbReference>
<dbReference type="InterPro" id="IPR004838">
    <property type="entry name" value="NHTrfase_class1_PyrdxlP-BS"/>
</dbReference>
<dbReference type="RefSeq" id="WP_160628909.1">
    <property type="nucleotide sequence ID" value="NZ_CP047593.1"/>
</dbReference>
<dbReference type="InterPro" id="IPR004839">
    <property type="entry name" value="Aminotransferase_I/II_large"/>
</dbReference>
<keyword evidence="3 4" id="KW-0808">Transferase</keyword>
<dbReference type="InterPro" id="IPR015421">
    <property type="entry name" value="PyrdxlP-dep_Trfase_major"/>
</dbReference>
<gene>
    <name evidence="6" type="ORF">GT409_09780</name>
</gene>
<dbReference type="KEGG" id="taer:GT409_09780"/>
<evidence type="ECO:0000256" key="3">
    <source>
        <dbReference type="ARBA" id="ARBA00022679"/>
    </source>
</evidence>
<reference evidence="6 7" key="1">
    <citation type="submission" date="2020-01" db="EMBL/GenBank/DDBJ databases">
        <title>Ponticoccus aerotolerans gen. nov., sp. nov., an anaerobic bacterium and proposal of Ponticoccusceae fam. nov., Ponticoccusles ord. nov. and Ponticoccuse classis nov. in the phylum Kiritimatiellaeota.</title>
        <authorList>
            <person name="Zhou L.Y."/>
            <person name="Du Z.J."/>
        </authorList>
    </citation>
    <scope>NUCLEOTIDE SEQUENCE [LARGE SCALE GENOMIC DNA]</scope>
    <source>
        <strain evidence="6 7">S-5007</strain>
    </source>
</reference>
<accession>A0A6P1M796</accession>
<evidence type="ECO:0000313" key="7">
    <source>
        <dbReference type="Proteomes" id="UP000464954"/>
    </source>
</evidence>
<dbReference type="Proteomes" id="UP000464954">
    <property type="component" value="Chromosome"/>
</dbReference>
<comment type="similarity">
    <text evidence="4">Belongs to the class-I pyridoxal-phosphate-dependent aminotransferase family.</text>
</comment>
<dbReference type="SUPFAM" id="SSF53383">
    <property type="entry name" value="PLP-dependent transferases"/>
    <property type="match status" value="1"/>
</dbReference>
<dbReference type="EMBL" id="CP047593">
    <property type="protein sequence ID" value="QHI69727.1"/>
    <property type="molecule type" value="Genomic_DNA"/>
</dbReference>
<dbReference type="Gene3D" id="3.40.640.10">
    <property type="entry name" value="Type I PLP-dependent aspartate aminotransferase-like (Major domain)"/>
    <property type="match status" value="1"/>
</dbReference>
<keyword evidence="2 4" id="KW-0032">Aminotransferase</keyword>
<dbReference type="Pfam" id="PF00155">
    <property type="entry name" value="Aminotran_1_2"/>
    <property type="match status" value="1"/>
</dbReference>
<dbReference type="EC" id="2.6.1.-" evidence="4"/>
<dbReference type="InterPro" id="IPR015424">
    <property type="entry name" value="PyrdxlP-dep_Trfase"/>
</dbReference>
<dbReference type="CDD" id="cd00609">
    <property type="entry name" value="AAT_like"/>
    <property type="match status" value="1"/>
</dbReference>
<evidence type="ECO:0000256" key="1">
    <source>
        <dbReference type="ARBA" id="ARBA00001933"/>
    </source>
</evidence>
<dbReference type="PANTHER" id="PTHR42832:SF3">
    <property type="entry name" value="L-GLUTAMINE--4-(METHYLSULFANYL)-2-OXOBUTANOATE AMINOTRANSFERASE"/>
    <property type="match status" value="1"/>
</dbReference>
<protein>
    <recommendedName>
        <fullName evidence="4">Aminotransferase</fullName>
        <ecNumber evidence="4">2.6.1.-</ecNumber>
    </recommendedName>
</protein>
<dbReference type="GO" id="GO:0008483">
    <property type="term" value="F:transaminase activity"/>
    <property type="evidence" value="ECO:0007669"/>
    <property type="project" value="UniProtKB-KW"/>
</dbReference>
<dbReference type="Gene3D" id="3.90.1150.10">
    <property type="entry name" value="Aspartate Aminotransferase, domain 1"/>
    <property type="match status" value="1"/>
</dbReference>
<feature type="domain" description="Aminotransferase class I/classII large" evidence="5">
    <location>
        <begin position="44"/>
        <end position="367"/>
    </location>
</feature>
<proteinExistence type="inferred from homology"/>
<dbReference type="AlphaFoldDB" id="A0A6P1M796"/>
<dbReference type="InterPro" id="IPR050881">
    <property type="entry name" value="LL-DAP_aminotransferase"/>
</dbReference>
<keyword evidence="7" id="KW-1185">Reference proteome</keyword>
<evidence type="ECO:0000256" key="4">
    <source>
        <dbReference type="RuleBase" id="RU000481"/>
    </source>
</evidence>
<evidence type="ECO:0000259" key="5">
    <source>
        <dbReference type="Pfam" id="PF00155"/>
    </source>
</evidence>
<evidence type="ECO:0000313" key="6">
    <source>
        <dbReference type="EMBL" id="QHI69727.1"/>
    </source>
</evidence>
<evidence type="ECO:0000256" key="2">
    <source>
        <dbReference type="ARBA" id="ARBA00022576"/>
    </source>
</evidence>